<evidence type="ECO:0000313" key="2">
    <source>
        <dbReference type="Proteomes" id="UP001324115"/>
    </source>
</evidence>
<comment type="caution">
    <text evidence="1">The sequence shown here is derived from an EMBL/GenBank/DDBJ whole genome shotgun (WGS) entry which is preliminary data.</text>
</comment>
<dbReference type="Proteomes" id="UP001324115">
    <property type="component" value="Unassembled WGS sequence"/>
</dbReference>
<sequence length="68" mass="7500">MSSMAQPFLNEDADFNLCPPLKKNENLLIELQRNMPSSGDESPLGGTRGSAAFLQTLNKYVSYCFDAL</sequence>
<evidence type="ECO:0000313" key="1">
    <source>
        <dbReference type="EMBL" id="KAK4596406.1"/>
    </source>
</evidence>
<dbReference type="EMBL" id="JAXUIC010000003">
    <property type="protein sequence ID" value="KAK4596406.1"/>
    <property type="molecule type" value="Genomic_DNA"/>
</dbReference>
<dbReference type="AlphaFoldDB" id="A0AAN7FT16"/>
<protein>
    <submittedName>
        <fullName evidence="1">Uncharacterized protein</fullName>
    </submittedName>
</protein>
<gene>
    <name evidence="1" type="ORF">RGQ29_014438</name>
</gene>
<keyword evidence="2" id="KW-1185">Reference proteome</keyword>
<accession>A0AAN7FT16</accession>
<reference evidence="1 2" key="1">
    <citation type="journal article" date="2023" name="G3 (Bethesda)">
        <title>A haplotype-resolved chromosome-scale genome for Quercus rubra L. provides insights into the genetics of adaptive traits for red oak species.</title>
        <authorList>
            <person name="Kapoor B."/>
            <person name="Jenkins J."/>
            <person name="Schmutz J."/>
            <person name="Zhebentyayeva T."/>
            <person name="Kuelheim C."/>
            <person name="Coggeshall M."/>
            <person name="Heim C."/>
            <person name="Lasky J.R."/>
            <person name="Leites L."/>
            <person name="Islam-Faridi N."/>
            <person name="Romero-Severson J."/>
            <person name="DeLeo V.L."/>
            <person name="Lucas S.M."/>
            <person name="Lazic D."/>
            <person name="Gailing O."/>
            <person name="Carlson J."/>
            <person name="Staton M."/>
        </authorList>
    </citation>
    <scope>NUCLEOTIDE SEQUENCE [LARGE SCALE GENOMIC DNA]</scope>
    <source>
        <strain evidence="1">Pseudo-F2</strain>
    </source>
</reference>
<proteinExistence type="predicted"/>
<name>A0AAN7FT16_QUERU</name>
<organism evidence="1 2">
    <name type="scientific">Quercus rubra</name>
    <name type="common">Northern red oak</name>
    <name type="synonym">Quercus borealis</name>
    <dbReference type="NCBI Taxonomy" id="3512"/>
    <lineage>
        <taxon>Eukaryota</taxon>
        <taxon>Viridiplantae</taxon>
        <taxon>Streptophyta</taxon>
        <taxon>Embryophyta</taxon>
        <taxon>Tracheophyta</taxon>
        <taxon>Spermatophyta</taxon>
        <taxon>Magnoliopsida</taxon>
        <taxon>eudicotyledons</taxon>
        <taxon>Gunneridae</taxon>
        <taxon>Pentapetalae</taxon>
        <taxon>rosids</taxon>
        <taxon>fabids</taxon>
        <taxon>Fagales</taxon>
        <taxon>Fagaceae</taxon>
        <taxon>Quercus</taxon>
    </lineage>
</organism>